<dbReference type="Gene3D" id="1.20.1070.10">
    <property type="entry name" value="Rhodopsin 7-helix transmembrane proteins"/>
    <property type="match status" value="1"/>
</dbReference>
<keyword evidence="9 11" id="KW-0472">Membrane</keyword>
<evidence type="ECO:0000256" key="5">
    <source>
        <dbReference type="ARBA" id="ARBA00022692"/>
    </source>
</evidence>
<evidence type="ECO:0000313" key="12">
    <source>
        <dbReference type="EMBL" id="AEF12206.1"/>
    </source>
</evidence>
<dbReference type="PDB" id="5AWZ">
    <property type="method" value="X-ray"/>
    <property type="resolution" value="1.57 A"/>
    <property type="chains" value="A=1-237"/>
</dbReference>
<dbReference type="GO" id="GO:0005216">
    <property type="term" value="F:monoatomic ion channel activity"/>
    <property type="evidence" value="ECO:0007669"/>
    <property type="project" value="InterPro"/>
</dbReference>
<evidence type="ECO:0000256" key="9">
    <source>
        <dbReference type="ARBA" id="ARBA00023136"/>
    </source>
</evidence>
<dbReference type="EvolutionaryTrace" id="G3CEP6"/>
<dbReference type="CDD" id="cd15238">
    <property type="entry name" value="7tm_ARII-like"/>
    <property type="match status" value="1"/>
</dbReference>
<dbReference type="PROSITE" id="PS00950">
    <property type="entry name" value="BACTERIAL_OPSIN_1"/>
    <property type="match status" value="1"/>
</dbReference>
<evidence type="ECO:0000256" key="8">
    <source>
        <dbReference type="ARBA" id="ARBA00022991"/>
    </source>
</evidence>
<keyword evidence="5 11" id="KW-0812">Transmembrane</keyword>
<dbReference type="EMBL" id="HM070407">
    <property type="protein sequence ID" value="AEF12206.1"/>
    <property type="molecule type" value="Genomic_DNA"/>
</dbReference>
<dbReference type="PDBsum" id="5AWZ"/>
<dbReference type="GO" id="GO:0007602">
    <property type="term" value="P:phototransduction"/>
    <property type="evidence" value="ECO:0007669"/>
    <property type="project" value="UniProtKB-KW"/>
</dbReference>
<reference evidence="12" key="1">
    <citation type="journal article" date="2011" name="J. Nanosci. Nanotechnol.">
        <title>Acetabularia rhodopsin I is a light-stimulated proton pump.</title>
        <authorList>
            <person name="Lee S.-S."/>
            <person name="Choi A.R."/>
            <person name="Kim S.Y."/>
            <person name="Kang H.-W."/>
            <person name="Jung K.-H."/>
            <person name="Lee J.-H."/>
        </authorList>
    </citation>
    <scope>NUCLEOTIDE SEQUENCE</scope>
</reference>
<evidence type="ECO:0007829" key="14">
    <source>
        <dbReference type="PDB" id="5AX0"/>
    </source>
</evidence>
<dbReference type="GO" id="GO:0009881">
    <property type="term" value="F:photoreceptor activity"/>
    <property type="evidence" value="ECO:0007669"/>
    <property type="project" value="UniProtKB-KW"/>
</dbReference>
<evidence type="ECO:0007829" key="13">
    <source>
        <dbReference type="PDB" id="5AWZ"/>
    </source>
</evidence>
<dbReference type="InterPro" id="IPR018229">
    <property type="entry name" value="Rhodopsin_retinal_BS"/>
</dbReference>
<evidence type="ECO:0000256" key="6">
    <source>
        <dbReference type="ARBA" id="ARBA00022925"/>
    </source>
</evidence>
<dbReference type="PANTHER" id="PTHR28286:SF2">
    <property type="entry name" value="BACTERIORHODOPSIN _OPSIN, NOPA (EUROFUNG)"/>
    <property type="match status" value="1"/>
</dbReference>
<keyword evidence="7 11" id="KW-1133">Transmembrane helix</keyword>
<comment type="similarity">
    <text evidence="2">Belongs to the archaeal/bacterial/fungal opsin family.</text>
</comment>
<sequence>MSNPNPFQTTLGTDAQWVVFAVMALAAIVFSIAVQFRPLPLRLTYYVNIAICTIAATAYYAMAVNGGDNKPTAGTGADERQVIYARYIDWVFTTPLLLLDLVLLTNMPATMIAWIMGADIAMIAFGIIGAFTVGSYKWFYFVVGCIMLAVLAWGMINPIFKEELQKHKEYTGAYTTLLIYLIVLWVIYPIVWGLGAGGHIIGVDVEIIAMGILDLLAKPLYAIGVLITVEVVYGKLGKEEAQPLTA</sequence>
<evidence type="ECO:0000256" key="11">
    <source>
        <dbReference type="SAM" id="Phobius"/>
    </source>
</evidence>
<evidence type="ECO:0000256" key="1">
    <source>
        <dbReference type="ARBA" id="ARBA00004141"/>
    </source>
</evidence>
<dbReference type="PANTHER" id="PTHR28286">
    <property type="match status" value="1"/>
</dbReference>
<evidence type="ECO:0000256" key="7">
    <source>
        <dbReference type="ARBA" id="ARBA00022989"/>
    </source>
</evidence>
<accession>G3CEP6</accession>
<gene>
    <name evidence="12" type="primary">aopI</name>
</gene>
<dbReference type="SMART" id="SM01021">
    <property type="entry name" value="Bac_rhodopsin"/>
    <property type="match status" value="1"/>
</dbReference>
<dbReference type="GO" id="GO:0005783">
    <property type="term" value="C:endoplasmic reticulum"/>
    <property type="evidence" value="ECO:0007669"/>
    <property type="project" value="TreeGrafter"/>
</dbReference>
<dbReference type="InterPro" id="IPR001425">
    <property type="entry name" value="Arc/bac/fun_rhodopsins"/>
</dbReference>
<feature type="transmembrane region" description="Helical" evidence="11">
    <location>
        <begin position="138"/>
        <end position="156"/>
    </location>
</feature>
<feature type="transmembrane region" description="Helical" evidence="11">
    <location>
        <begin position="177"/>
        <end position="201"/>
    </location>
</feature>
<dbReference type="SMR" id="G3CEP6"/>
<keyword evidence="8" id="KW-0157">Chromophore</keyword>
<feature type="transmembrane region" description="Helical" evidence="11">
    <location>
        <begin position="83"/>
        <end position="104"/>
    </location>
</feature>
<evidence type="ECO:0000256" key="3">
    <source>
        <dbReference type="ARBA" id="ARBA00022543"/>
    </source>
</evidence>
<dbReference type="PRINTS" id="PR00251">
    <property type="entry name" value="BACTRLOPSIN"/>
</dbReference>
<dbReference type="PDBsum" id="5AX1"/>
<dbReference type="PDB" id="5AX0">
    <property type="method" value="X-ray"/>
    <property type="resolution" value="1.52 A"/>
    <property type="chains" value="A=1-237"/>
</dbReference>
<keyword evidence="13 14" id="KW-0002">3D-structure</keyword>
<keyword evidence="3" id="KW-0600">Photoreceptor protein</keyword>
<keyword evidence="6" id="KW-0681">Retinal protein</keyword>
<keyword evidence="10" id="KW-0675">Receptor</keyword>
<evidence type="ECO:0000256" key="2">
    <source>
        <dbReference type="ARBA" id="ARBA00008130"/>
    </source>
</evidence>
<keyword evidence="4" id="KW-0716">Sensory transduction</keyword>
<dbReference type="PDB" id="5AX1">
    <property type="method" value="X-ray"/>
    <property type="resolution" value="1.80 A"/>
    <property type="chains" value="A=1-237"/>
</dbReference>
<reference evidence="13 14" key="2">
    <citation type="journal article" date="2015" name="Acta Crystallogr. D">
        <title>Structural basis for the slow photocycle and late proton release in Acetabularia rhodopsin I from the marine plant Acetabularia acetabulum.</title>
        <authorList>
            <person name="Furuse M."/>
            <person name="Tamogami J."/>
            <person name="Hosaka T."/>
            <person name="Kikukawa T."/>
            <person name="Shinya N."/>
            <person name="Hato M."/>
            <person name="Ohsawa N."/>
            <person name="Kim S.Y."/>
            <person name="Jung K.H."/>
            <person name="Demura M."/>
            <person name="Miyauchi S."/>
            <person name="Kamo N."/>
            <person name="Shimono K."/>
            <person name="Kimura-Someya T."/>
            <person name="Yokoyama S."/>
            <person name="Shirouzu M."/>
        </authorList>
    </citation>
    <scope>X-RAY CRYSTALLOGRAPHY (1.52 ANGSTROMS) OF 1-237</scope>
</reference>
<feature type="transmembrane region" description="Helical" evidence="11">
    <location>
        <begin position="111"/>
        <end position="132"/>
    </location>
</feature>
<dbReference type="SUPFAM" id="SSF81321">
    <property type="entry name" value="Family A G protein-coupled receptor-like"/>
    <property type="match status" value="1"/>
</dbReference>
<dbReference type="Pfam" id="PF01036">
    <property type="entry name" value="Bac_rhodopsin"/>
    <property type="match status" value="1"/>
</dbReference>
<feature type="transmembrane region" description="Helical" evidence="11">
    <location>
        <begin position="15"/>
        <end position="36"/>
    </location>
</feature>
<evidence type="ECO:0000256" key="4">
    <source>
        <dbReference type="ARBA" id="ARBA00022606"/>
    </source>
</evidence>
<feature type="transmembrane region" description="Helical" evidence="11">
    <location>
        <begin position="43"/>
        <end position="63"/>
    </location>
</feature>
<name>G3CEP6_ACEAT</name>
<dbReference type="PDBsum" id="5AX0"/>
<dbReference type="GO" id="GO:0005886">
    <property type="term" value="C:plasma membrane"/>
    <property type="evidence" value="ECO:0007669"/>
    <property type="project" value="TreeGrafter"/>
</dbReference>
<protein>
    <submittedName>
        <fullName evidence="12">Rhodopsin I</fullName>
    </submittedName>
</protein>
<evidence type="ECO:0000256" key="10">
    <source>
        <dbReference type="ARBA" id="ARBA00023170"/>
    </source>
</evidence>
<organism evidence="12">
    <name type="scientific">Acetabularia acetabulum</name>
    <name type="common">Mermaid's wine glass</name>
    <name type="synonym">Acetabularia mediterranea</name>
    <dbReference type="NCBI Taxonomy" id="35845"/>
    <lineage>
        <taxon>Eukaryota</taxon>
        <taxon>Viridiplantae</taxon>
        <taxon>Chlorophyta</taxon>
        <taxon>core chlorophytes</taxon>
        <taxon>Ulvophyceae</taxon>
        <taxon>TCBD clade</taxon>
        <taxon>Dasycladales</taxon>
        <taxon>Polyphysaceae</taxon>
        <taxon>Acetabularia</taxon>
    </lineage>
</organism>
<dbReference type="AlphaFoldDB" id="G3CEP6"/>
<feature type="transmembrane region" description="Helical" evidence="11">
    <location>
        <begin position="207"/>
        <end position="233"/>
    </location>
</feature>
<comment type="subcellular location">
    <subcellularLocation>
        <location evidence="1">Membrane</location>
        <topology evidence="1">Multi-pass membrane protein</topology>
    </subcellularLocation>
</comment>
<proteinExistence type="evidence at protein level"/>